<dbReference type="InterPro" id="IPR032710">
    <property type="entry name" value="NTF2-like_dom_sf"/>
</dbReference>
<dbReference type="InterPro" id="IPR002075">
    <property type="entry name" value="NTF2_dom"/>
</dbReference>
<dbReference type="PANTHER" id="PTHR12612">
    <property type="entry name" value="NUCLEAR TRANSPORT FACTOR 2"/>
    <property type="match status" value="1"/>
</dbReference>
<dbReference type="GO" id="GO:0051028">
    <property type="term" value="P:mRNA transport"/>
    <property type="evidence" value="ECO:0007669"/>
    <property type="project" value="UniProtKB-UniRule"/>
</dbReference>
<comment type="caution">
    <text evidence="4">The sequence shown here is derived from an EMBL/GenBank/DDBJ whole genome shotgun (WGS) entry which is preliminary data.</text>
</comment>
<dbReference type="FunFam" id="3.10.450.50:FF:000005">
    <property type="entry name" value="Nuclear transport factor 2"/>
    <property type="match status" value="1"/>
</dbReference>
<comment type="subcellular location">
    <subcellularLocation>
        <location evidence="2">Cytoplasm</location>
    </subcellularLocation>
    <subcellularLocation>
        <location evidence="2">Nucleus</location>
    </subcellularLocation>
</comment>
<dbReference type="InterPro" id="IPR045875">
    <property type="entry name" value="NTF2"/>
</dbReference>
<keyword evidence="2" id="KW-0813">Transport</keyword>
<dbReference type="GO" id="GO:0005635">
    <property type="term" value="C:nuclear envelope"/>
    <property type="evidence" value="ECO:0007669"/>
    <property type="project" value="UniProtKB-ARBA"/>
</dbReference>
<dbReference type="PROSITE" id="PS50177">
    <property type="entry name" value="NTF2_DOMAIN"/>
    <property type="match status" value="1"/>
</dbReference>
<evidence type="ECO:0000259" key="3">
    <source>
        <dbReference type="PROSITE" id="PS50177"/>
    </source>
</evidence>
<name>A0AAN8JHV6_PATCE</name>
<dbReference type="GO" id="GO:0006606">
    <property type="term" value="P:protein import into nucleus"/>
    <property type="evidence" value="ECO:0007669"/>
    <property type="project" value="UniProtKB-ARBA"/>
</dbReference>
<dbReference type="AlphaFoldDB" id="A0AAN8JHV6"/>
<dbReference type="Proteomes" id="UP001347796">
    <property type="component" value="Unassembled WGS sequence"/>
</dbReference>
<keyword evidence="2" id="KW-0653">Protein transport</keyword>
<reference evidence="4 5" key="1">
    <citation type="submission" date="2024-01" db="EMBL/GenBank/DDBJ databases">
        <title>The genome of the rayed Mediterranean limpet Patella caerulea (Linnaeus, 1758).</title>
        <authorList>
            <person name="Anh-Thu Weber A."/>
            <person name="Halstead-Nussloch G."/>
        </authorList>
    </citation>
    <scope>NUCLEOTIDE SEQUENCE [LARGE SCALE GENOMIC DNA]</scope>
    <source>
        <strain evidence="4">AATW-2023a</strain>
        <tissue evidence="4">Whole specimen</tissue>
    </source>
</reference>
<gene>
    <name evidence="4" type="ORF">SNE40_013272</name>
</gene>
<protein>
    <recommendedName>
        <fullName evidence="2">Nuclear transport factor 2</fullName>
        <shortName evidence="2">NTF-2</shortName>
    </recommendedName>
</protein>
<dbReference type="GO" id="GO:0005737">
    <property type="term" value="C:cytoplasm"/>
    <property type="evidence" value="ECO:0007669"/>
    <property type="project" value="UniProtKB-SubCell"/>
</dbReference>
<sequence>MNPEFAEIGQQFVAAYYKGFDDKNSRATLQPLYHSTALLTFEGCQFQGPQAIVEKLMSVPSDNIQRAITCADYQPTIDGGVQVCIIGQLKTDSEHDKPMPFTHVFLLKRENANYFINNEIFRLALHNF</sequence>
<accession>A0AAN8JHV6</accession>
<evidence type="ECO:0000256" key="1">
    <source>
        <dbReference type="ARBA" id="ARBA00022490"/>
    </source>
</evidence>
<dbReference type="SUPFAM" id="SSF54427">
    <property type="entry name" value="NTF2-like"/>
    <property type="match status" value="1"/>
</dbReference>
<evidence type="ECO:0000256" key="2">
    <source>
        <dbReference type="RuleBase" id="RU369002"/>
    </source>
</evidence>
<feature type="domain" description="NTF2" evidence="3">
    <location>
        <begin position="8"/>
        <end position="123"/>
    </location>
</feature>
<comment type="function">
    <text evidence="2">Has a role in nuclear-cytoplasmic transport of proteins and mRNAs.</text>
</comment>
<dbReference type="Gene3D" id="3.10.450.50">
    <property type="match status" value="1"/>
</dbReference>
<keyword evidence="5" id="KW-1185">Reference proteome</keyword>
<evidence type="ECO:0000313" key="4">
    <source>
        <dbReference type="EMBL" id="KAK6178486.1"/>
    </source>
</evidence>
<evidence type="ECO:0000313" key="5">
    <source>
        <dbReference type="Proteomes" id="UP001347796"/>
    </source>
</evidence>
<keyword evidence="2" id="KW-0539">Nucleus</keyword>
<dbReference type="EMBL" id="JAZGQO010000009">
    <property type="protein sequence ID" value="KAK6178486.1"/>
    <property type="molecule type" value="Genomic_DNA"/>
</dbReference>
<dbReference type="InterPro" id="IPR018222">
    <property type="entry name" value="Nuclear_transport_factor_2_euk"/>
</dbReference>
<dbReference type="CDD" id="cd00780">
    <property type="entry name" value="NTF2"/>
    <property type="match status" value="1"/>
</dbReference>
<keyword evidence="1 2" id="KW-0963">Cytoplasm</keyword>
<proteinExistence type="predicted"/>
<organism evidence="4 5">
    <name type="scientific">Patella caerulea</name>
    <name type="common">Rayed Mediterranean limpet</name>
    <dbReference type="NCBI Taxonomy" id="87958"/>
    <lineage>
        <taxon>Eukaryota</taxon>
        <taxon>Metazoa</taxon>
        <taxon>Spiralia</taxon>
        <taxon>Lophotrochozoa</taxon>
        <taxon>Mollusca</taxon>
        <taxon>Gastropoda</taxon>
        <taxon>Patellogastropoda</taxon>
        <taxon>Patelloidea</taxon>
        <taxon>Patellidae</taxon>
        <taxon>Patella</taxon>
    </lineage>
</organism>
<dbReference type="Pfam" id="PF02136">
    <property type="entry name" value="NTF2"/>
    <property type="match status" value="1"/>
</dbReference>